<comment type="subunit">
    <text evidence="4">Component of the exocyst complex.</text>
</comment>
<proteinExistence type="inferred from homology"/>
<dbReference type="GO" id="GO:0000145">
    <property type="term" value="C:exocyst"/>
    <property type="evidence" value="ECO:0007669"/>
    <property type="project" value="UniProtKB-UniRule"/>
</dbReference>
<evidence type="ECO:0000313" key="8">
    <source>
        <dbReference type="Proteomes" id="UP000011777"/>
    </source>
</evidence>
<keyword evidence="4" id="KW-0653">Protein transport</keyword>
<sequence>MFDLNPSDDKLVSMYGMKTIHPTTINDINYKDFNAPEDLSDLTTEQQYNLLIDIIDSDQPQQSSNPQGNVLLDIITNQESLRARNNFQNSFAQAERQIQDQNSQLTKAISENFVYFINTKQKVDDTLVDFIKSKTKAQQDRLSSRVFNPQRRSLTNREGLTSELEDNISNLMNSTSLMIQPINESKHKEDKVAKMLEFIKMNQHFFDLPQNLVHSLSLNKNEKFIDDYNRYINDKDRFLANFNNRFNEQQAKLTNENNTQALKVLEEDRVMKLTLISKIFEEVDTIAQQYRNKIYQEFLSLDHEVTKSQNNSKFISLVDNLSKLNLDDKMANPIADFLSKQVEAIDKDFEHQVGKFDSKFLLMQNKLVDYIRSLNPERREGSHINYINEKYDTYRDEINLVDNFDQKLRIIREAFESNDSLDLSLINETWLVLYNFINYLDSMLMANMGKFLTNYVHYVKMGIDPTGEIRDSCIKLINQVVLIMVALFDDENNDNNQLESSPKNYKQFVPYYSNSLSSIYHLTRISEKVNKIMNSFGDLVGTIGNASKYADTNKVIKNLKNSSIKVNQKILEAVCATWVNDCSQFYELEDWSLDKEKGKGKYRNSMNNGKCTKLMNVIQYYQLYVLVKISKLVIHDSLSSTPSTSSTSSTEYKIVATYPSKRMLVSIEIQFMRSLNIIVDSMMKKYNLDRQDKNNDDSKNLQVFKILTMNNFDILSRIIYPELLSQFDKLFDKDLSHQNLKLFADIDKASLTIIEDILNIEKLYMAQHVNKFFHNHNNNNNSQRLQVMKVDGFIYEILIHFVKLINKIKPLTSQEIFISVINELQLNLLKNIIDNVRQSPLKSSLSYVNLKLDANFILSVFEKSSLLQLNDACYKYLQILLNDIDTKNNEMSEKYKYSQTDFNKILELSLQDSSNEFSCF</sequence>
<evidence type="ECO:0000256" key="4">
    <source>
        <dbReference type="RuleBase" id="RU365069"/>
    </source>
</evidence>
<comment type="function">
    <text evidence="4">Component of the exocyst complex involved in the docking of exocytic vesicles with fusion sites on the plasma membrane.</text>
</comment>
<dbReference type="HOGENOM" id="CLU_321631_0_0_1"/>
<dbReference type="InterPro" id="IPR039481">
    <property type="entry name" value="EXOC2/Sec5_N_dom"/>
</dbReference>
<evidence type="ECO:0000256" key="3">
    <source>
        <dbReference type="ARBA" id="ARBA00022483"/>
    </source>
</evidence>
<reference evidence="7 8" key="1">
    <citation type="submission" date="2013-02" db="EMBL/GenBank/DDBJ databases">
        <title>Genome sequence of Candida maltosa Xu316, a potential industrial strain for xylitol and ethanol production.</title>
        <authorList>
            <person name="Yu J."/>
            <person name="Wang Q."/>
            <person name="Geng X."/>
            <person name="Bao W."/>
            <person name="He P."/>
            <person name="Cai J."/>
        </authorList>
    </citation>
    <scope>NUCLEOTIDE SEQUENCE [LARGE SCALE GENOMIC DNA]</scope>
    <source>
        <strain evidence="8">Xu316</strain>
    </source>
</reference>
<dbReference type="PANTHER" id="PTHR13043">
    <property type="entry name" value="EXOCYST COMPLEX COMPONENT SEC5"/>
    <property type="match status" value="1"/>
</dbReference>
<keyword evidence="8" id="KW-1185">Reference proteome</keyword>
<comment type="similarity">
    <text evidence="1 4">Belongs to the SEC5 family.</text>
</comment>
<feature type="domain" description="Exocyst complex component EXOC2/Sec5 N-terminal" evidence="6">
    <location>
        <begin position="85"/>
        <end position="920"/>
    </location>
</feature>
<evidence type="ECO:0000256" key="1">
    <source>
        <dbReference type="ARBA" id="ARBA00010578"/>
    </source>
</evidence>
<evidence type="ECO:0000256" key="2">
    <source>
        <dbReference type="ARBA" id="ARBA00022448"/>
    </source>
</evidence>
<comment type="caution">
    <text evidence="7">The sequence shown here is derived from an EMBL/GenBank/DDBJ whole genome shotgun (WGS) entry which is preliminary data.</text>
</comment>
<keyword evidence="2 4" id="KW-0813">Transport</keyword>
<dbReference type="OMA" id="DCSQFYD"/>
<dbReference type="AlphaFoldDB" id="M3K5Y7"/>
<dbReference type="GO" id="GO:0006887">
    <property type="term" value="P:exocytosis"/>
    <property type="evidence" value="ECO:0007669"/>
    <property type="project" value="UniProtKB-KW"/>
</dbReference>
<dbReference type="GO" id="GO:0015031">
    <property type="term" value="P:protein transport"/>
    <property type="evidence" value="ECO:0007669"/>
    <property type="project" value="UniProtKB-KW"/>
</dbReference>
<keyword evidence="5" id="KW-0175">Coiled coil</keyword>
<organism evidence="7 8">
    <name type="scientific">Candida maltosa (strain Xu316)</name>
    <name type="common">Yeast</name>
    <dbReference type="NCBI Taxonomy" id="1245528"/>
    <lineage>
        <taxon>Eukaryota</taxon>
        <taxon>Fungi</taxon>
        <taxon>Dikarya</taxon>
        <taxon>Ascomycota</taxon>
        <taxon>Saccharomycotina</taxon>
        <taxon>Pichiomycetes</taxon>
        <taxon>Debaryomycetaceae</taxon>
        <taxon>Candida/Lodderomyces clade</taxon>
        <taxon>Candida</taxon>
    </lineage>
</organism>
<gene>
    <name evidence="7" type="ORF">G210_4764</name>
</gene>
<evidence type="ECO:0000313" key="7">
    <source>
        <dbReference type="EMBL" id="EMG50209.1"/>
    </source>
</evidence>
<protein>
    <recommendedName>
        <fullName evidence="4">Exocyst complex component SEC5</fullName>
    </recommendedName>
</protein>
<dbReference type="EMBL" id="AOGT01000342">
    <property type="protein sequence ID" value="EMG50209.1"/>
    <property type="molecule type" value="Genomic_DNA"/>
</dbReference>
<feature type="coiled-coil region" evidence="5">
    <location>
        <begin position="84"/>
        <end position="111"/>
    </location>
</feature>
<dbReference type="InterPro" id="IPR029175">
    <property type="entry name" value="EXOC2/Sec5"/>
</dbReference>
<name>M3K5Y7_CANMX</name>
<evidence type="ECO:0000256" key="5">
    <source>
        <dbReference type="SAM" id="Coils"/>
    </source>
</evidence>
<evidence type="ECO:0000259" key="6">
    <source>
        <dbReference type="Pfam" id="PF15469"/>
    </source>
</evidence>
<dbReference type="Pfam" id="PF15469">
    <property type="entry name" value="Sec5"/>
    <property type="match status" value="1"/>
</dbReference>
<dbReference type="Proteomes" id="UP000011777">
    <property type="component" value="Unassembled WGS sequence"/>
</dbReference>
<dbReference type="STRING" id="1245528.M3K5Y7"/>
<dbReference type="OrthoDB" id="26242at2759"/>
<dbReference type="GO" id="GO:0006893">
    <property type="term" value="P:Golgi to plasma membrane transport"/>
    <property type="evidence" value="ECO:0007669"/>
    <property type="project" value="UniProtKB-UniRule"/>
</dbReference>
<accession>M3K5Y7</accession>
<dbReference type="PANTHER" id="PTHR13043:SF1">
    <property type="entry name" value="EXOCYST COMPLEX COMPONENT 2"/>
    <property type="match status" value="1"/>
</dbReference>
<keyword evidence="3 4" id="KW-0268">Exocytosis</keyword>
<dbReference type="eggNOG" id="KOG2347">
    <property type="taxonomic scope" value="Eukaryota"/>
</dbReference>